<dbReference type="InterPro" id="IPR036397">
    <property type="entry name" value="RNaseH_sf"/>
</dbReference>
<dbReference type="AlphaFoldDB" id="A0A3D1JDM0"/>
<dbReference type="Gene3D" id="3.30.420.10">
    <property type="entry name" value="Ribonuclease H-like superfamily/Ribonuclease H"/>
    <property type="match status" value="1"/>
</dbReference>
<dbReference type="InterPro" id="IPR002156">
    <property type="entry name" value="RNaseH_domain"/>
</dbReference>
<dbReference type="CDD" id="cd09279">
    <property type="entry name" value="RNase_HI_like"/>
    <property type="match status" value="1"/>
</dbReference>
<evidence type="ECO:0000259" key="1">
    <source>
        <dbReference type="Pfam" id="PF13456"/>
    </source>
</evidence>
<dbReference type="GO" id="GO:0004523">
    <property type="term" value="F:RNA-DNA hybrid ribonuclease activity"/>
    <property type="evidence" value="ECO:0007669"/>
    <property type="project" value="InterPro"/>
</dbReference>
<dbReference type="SUPFAM" id="SSF53098">
    <property type="entry name" value="Ribonuclease H-like"/>
    <property type="match status" value="1"/>
</dbReference>
<dbReference type="EMBL" id="DPBP01000005">
    <property type="protein sequence ID" value="HCE16524.1"/>
    <property type="molecule type" value="Genomic_DNA"/>
</dbReference>
<dbReference type="Proteomes" id="UP000264141">
    <property type="component" value="Unassembled WGS sequence"/>
</dbReference>
<organism evidence="2 3">
    <name type="scientific">Anaerolinea thermolimosa</name>
    <dbReference type="NCBI Taxonomy" id="229919"/>
    <lineage>
        <taxon>Bacteria</taxon>
        <taxon>Bacillati</taxon>
        <taxon>Chloroflexota</taxon>
        <taxon>Anaerolineae</taxon>
        <taxon>Anaerolineales</taxon>
        <taxon>Anaerolineaceae</taxon>
        <taxon>Anaerolinea</taxon>
    </lineage>
</organism>
<comment type="caution">
    <text evidence="2">The sequence shown here is derived from an EMBL/GenBank/DDBJ whole genome shotgun (WGS) entry which is preliminary data.</text>
</comment>
<dbReference type="STRING" id="229919.GCA_001050195_03036"/>
<evidence type="ECO:0000313" key="3">
    <source>
        <dbReference type="Proteomes" id="UP000264141"/>
    </source>
</evidence>
<protein>
    <recommendedName>
        <fullName evidence="1">RNase H type-1 domain-containing protein</fullName>
    </recommendedName>
</protein>
<dbReference type="OrthoDB" id="162608at2"/>
<feature type="domain" description="RNase H type-1" evidence="1">
    <location>
        <begin position="52"/>
        <end position="140"/>
    </location>
</feature>
<proteinExistence type="predicted"/>
<evidence type="ECO:0000313" key="2">
    <source>
        <dbReference type="EMBL" id="HCE16524.1"/>
    </source>
</evidence>
<dbReference type="GO" id="GO:0003676">
    <property type="term" value="F:nucleic acid binding"/>
    <property type="evidence" value="ECO:0007669"/>
    <property type="project" value="InterPro"/>
</dbReference>
<accession>A0A3D1JDM0</accession>
<dbReference type="Pfam" id="PF13456">
    <property type="entry name" value="RVT_3"/>
    <property type="match status" value="1"/>
</dbReference>
<reference evidence="2 3" key="1">
    <citation type="journal article" date="2018" name="Nat. Biotechnol.">
        <title>A standardized bacterial taxonomy based on genome phylogeny substantially revises the tree of life.</title>
        <authorList>
            <person name="Parks D.H."/>
            <person name="Chuvochina M."/>
            <person name="Waite D.W."/>
            <person name="Rinke C."/>
            <person name="Skarshewski A."/>
            <person name="Chaumeil P.A."/>
            <person name="Hugenholtz P."/>
        </authorList>
    </citation>
    <scope>NUCLEOTIDE SEQUENCE [LARGE SCALE GENOMIC DNA]</scope>
    <source>
        <strain evidence="2">UBA8781</strain>
    </source>
</reference>
<dbReference type="RefSeq" id="WP_062195619.1">
    <property type="nucleotide sequence ID" value="NZ_DF967965.1"/>
</dbReference>
<name>A0A3D1JDM0_9CHLR</name>
<sequence>MLTLCFDGLYQALTEPHPRGSQAGVMCYGWLIERDGVMIARGHGGYVRAVEATSNIAEYLALIEGLSALLDLGCEGETVQIIGDARSVIDQMQGVVAVHSASTRRLYRRAMRLAGRFQRLVWRWAPRRLNRRADLLSRKAMRQIYANPGRYRAALEVLGVDSGALKDHHRLHSLLDLRIYQPGGMSEVLIS</sequence>
<gene>
    <name evidence="2" type="ORF">DEQ80_01565</name>
</gene>
<dbReference type="InterPro" id="IPR012337">
    <property type="entry name" value="RNaseH-like_sf"/>
</dbReference>